<accession>X1FTV9</accession>
<dbReference type="EMBL" id="BART01041235">
    <property type="protein sequence ID" value="GAH24213.1"/>
    <property type="molecule type" value="Genomic_DNA"/>
</dbReference>
<reference evidence="1" key="1">
    <citation type="journal article" date="2014" name="Front. Microbiol.">
        <title>High frequency of phylogenetically diverse reductive dehalogenase-homologous genes in deep subseafloor sedimentary metagenomes.</title>
        <authorList>
            <person name="Kawai M."/>
            <person name="Futagami T."/>
            <person name="Toyoda A."/>
            <person name="Takaki Y."/>
            <person name="Nishi S."/>
            <person name="Hori S."/>
            <person name="Arai W."/>
            <person name="Tsubouchi T."/>
            <person name="Morono Y."/>
            <person name="Uchiyama I."/>
            <person name="Ito T."/>
            <person name="Fujiyama A."/>
            <person name="Inagaki F."/>
            <person name="Takami H."/>
        </authorList>
    </citation>
    <scope>NUCLEOTIDE SEQUENCE</scope>
    <source>
        <strain evidence="1">Expedition CK06-06</strain>
    </source>
</reference>
<comment type="caution">
    <text evidence="1">The sequence shown here is derived from an EMBL/GenBank/DDBJ whole genome shotgun (WGS) entry which is preliminary data.</text>
</comment>
<dbReference type="Gene3D" id="3.40.50.1100">
    <property type="match status" value="1"/>
</dbReference>
<proteinExistence type="predicted"/>
<dbReference type="SUPFAM" id="SSF53686">
    <property type="entry name" value="Tryptophan synthase beta subunit-like PLP-dependent enzymes"/>
    <property type="match status" value="1"/>
</dbReference>
<feature type="non-terminal residue" evidence="1">
    <location>
        <position position="1"/>
    </location>
</feature>
<evidence type="ECO:0008006" key="2">
    <source>
        <dbReference type="Google" id="ProtNLM"/>
    </source>
</evidence>
<gene>
    <name evidence="1" type="ORF">S01H4_66513</name>
</gene>
<protein>
    <recommendedName>
        <fullName evidence="2">Tryptophan synthase beta chain-like PALP domain-containing protein</fullName>
    </recommendedName>
</protein>
<sequence>KLIVEPSGAVPLAGLLSSNIESPLIKNKRIGIVISGGNIDLTDFFSTLKNIHLI</sequence>
<evidence type="ECO:0000313" key="1">
    <source>
        <dbReference type="EMBL" id="GAH24213.1"/>
    </source>
</evidence>
<name>X1FTV9_9ZZZZ</name>
<dbReference type="InterPro" id="IPR036052">
    <property type="entry name" value="TrpB-like_PALP_sf"/>
</dbReference>
<dbReference type="AlphaFoldDB" id="X1FTV9"/>
<organism evidence="1">
    <name type="scientific">marine sediment metagenome</name>
    <dbReference type="NCBI Taxonomy" id="412755"/>
    <lineage>
        <taxon>unclassified sequences</taxon>
        <taxon>metagenomes</taxon>
        <taxon>ecological metagenomes</taxon>
    </lineage>
</organism>